<gene>
    <name evidence="2" type="ORF">CSSPJE1EN1_LOCUS25813</name>
</gene>
<proteinExistence type="predicted"/>
<sequence length="458" mass="49414">MLKAMGGSEKEQSDFKLAMLGEEISSESKLEEKQKQRFDKAASELKKYGDKTSEQYKAAKAIYDAEKEAYDEIAKKQTDLNNKKQVEIEINKQLALHAKQDAAVKSIEELDKAYERQVAALKNITDVMKAKGIDDEKINKQEISNNQTLISSLMQEEKAVQDSVATDEEKKKATDEISKKIQELVDRINVLQATEKKIDLTSIFGNATKEVQKVTTEIGKIGSVVSKVESLATQIVSQNVQRRIALYEHQNQMYVKGLDNALQEGFLSQQQYNVKVAAADAVLKKEKQAEEHKEFVAKKASGIINATIQTALAVMQALSSTPPPASYALAAVAGALGAVQIAEVAAQKEPPSYALGGSVIGEGTGTSDSITAKLSNGESVVNAKSTKMFAPLISAINQVGGGVSLRGQQPLSKAPTGVVPNSTSKGGGSSAPQKVYVSESDISKTQKKVATIQGRSRY</sequence>
<dbReference type="EMBL" id="CAXAQS010000169">
    <property type="protein sequence ID" value="CAK9250435.1"/>
    <property type="molecule type" value="Genomic_DNA"/>
</dbReference>
<accession>A0ABP0VAB5</accession>
<dbReference type="Proteomes" id="UP001497444">
    <property type="component" value="Unassembled WGS sequence"/>
</dbReference>
<evidence type="ECO:0000313" key="2">
    <source>
        <dbReference type="EMBL" id="CAK9250435.1"/>
    </source>
</evidence>
<evidence type="ECO:0000313" key="3">
    <source>
        <dbReference type="Proteomes" id="UP001497444"/>
    </source>
</evidence>
<protein>
    <submittedName>
        <fullName evidence="2">Uncharacterized protein</fullName>
    </submittedName>
</protein>
<organism evidence="2 3">
    <name type="scientific">Sphagnum jensenii</name>
    <dbReference type="NCBI Taxonomy" id="128206"/>
    <lineage>
        <taxon>Eukaryota</taxon>
        <taxon>Viridiplantae</taxon>
        <taxon>Streptophyta</taxon>
        <taxon>Embryophyta</taxon>
        <taxon>Bryophyta</taxon>
        <taxon>Sphagnophytina</taxon>
        <taxon>Sphagnopsida</taxon>
        <taxon>Sphagnales</taxon>
        <taxon>Sphagnaceae</taxon>
        <taxon>Sphagnum</taxon>
    </lineage>
</organism>
<keyword evidence="3" id="KW-1185">Reference proteome</keyword>
<evidence type="ECO:0000256" key="1">
    <source>
        <dbReference type="SAM" id="MobiDB-lite"/>
    </source>
</evidence>
<name>A0ABP0VAB5_9BRYO</name>
<feature type="region of interest" description="Disordered" evidence="1">
    <location>
        <begin position="406"/>
        <end position="458"/>
    </location>
</feature>
<comment type="caution">
    <text evidence="2">The sequence shown here is derived from an EMBL/GenBank/DDBJ whole genome shotgun (WGS) entry which is preliminary data.</text>
</comment>
<reference evidence="2" key="1">
    <citation type="submission" date="2024-02" db="EMBL/GenBank/DDBJ databases">
        <authorList>
            <consortium name="ELIXIR-Norway"/>
            <consortium name="Elixir Norway"/>
        </authorList>
    </citation>
    <scope>NUCLEOTIDE SEQUENCE</scope>
</reference>